<reference evidence="2" key="1">
    <citation type="submission" date="2018-07" db="EMBL/GenBank/DDBJ databases">
        <authorList>
            <consortium name="GenomeTrakr network: Whole genome sequencing for foodborne pathogen traceback"/>
        </authorList>
    </citation>
    <scope>NUCLEOTIDE SEQUENCE [LARGE SCALE GENOMIC DNA]</scope>
    <source>
        <strain evidence="2">CFSAN002851</strain>
    </source>
</reference>
<gene>
    <name evidence="2" type="ORF">S301_12320</name>
</gene>
<dbReference type="Proteomes" id="UP000839575">
    <property type="component" value="Unassembled WGS sequence"/>
</dbReference>
<dbReference type="EMBL" id="AAGLPX010000020">
    <property type="protein sequence ID" value="EBP3999434.1"/>
    <property type="molecule type" value="Genomic_DNA"/>
</dbReference>
<comment type="caution">
    <text evidence="2">The sequence shown here is derived from an EMBL/GenBank/DDBJ whole genome shotgun (WGS) entry which is preliminary data.</text>
</comment>
<accession>A0A5U3ETU7</accession>
<name>A0A5U3ETU7_SALET</name>
<keyword evidence="1" id="KW-0732">Signal</keyword>
<proteinExistence type="predicted"/>
<feature type="chain" id="PRO_5024880932" evidence="1">
    <location>
        <begin position="21"/>
        <end position="155"/>
    </location>
</feature>
<evidence type="ECO:0000256" key="1">
    <source>
        <dbReference type="SAM" id="SignalP"/>
    </source>
</evidence>
<organism evidence="2">
    <name type="scientific">Salmonella enterica I</name>
    <dbReference type="NCBI Taxonomy" id="59201"/>
    <lineage>
        <taxon>Bacteria</taxon>
        <taxon>Pseudomonadati</taxon>
        <taxon>Pseudomonadota</taxon>
        <taxon>Gammaproteobacteria</taxon>
        <taxon>Enterobacterales</taxon>
        <taxon>Enterobacteriaceae</taxon>
        <taxon>Salmonella</taxon>
    </lineage>
</organism>
<evidence type="ECO:0000313" key="2">
    <source>
        <dbReference type="EMBL" id="EBP3999434.1"/>
    </source>
</evidence>
<protein>
    <submittedName>
        <fullName evidence="2">Uncharacterized protein</fullName>
    </submittedName>
</protein>
<feature type="signal peptide" evidence="1">
    <location>
        <begin position="1"/>
        <end position="20"/>
    </location>
</feature>
<sequence length="155" mass="15591">MKTQIAIAALTIGLASAAYATPNITTSTGSLGEAVVGHYDFDYTSNAPSVAPVFTTTVTSAVAGDVTENTPLAYTSFIAPTGTQSIYKLTANYSGAAESQLQSYLNTAATVGTAGNISATNVAAGDQLFIVLATSGTTLAAGTTHVTYTVNSYAS</sequence>
<dbReference type="AlphaFoldDB" id="A0A5U3ETU7"/>